<evidence type="ECO:0008006" key="5">
    <source>
        <dbReference type="Google" id="ProtNLM"/>
    </source>
</evidence>
<keyword evidence="2" id="KW-0812">Transmembrane</keyword>
<dbReference type="EMBL" id="KB456264">
    <property type="protein sequence ID" value="EMF12737.1"/>
    <property type="molecule type" value="Genomic_DNA"/>
</dbReference>
<dbReference type="Proteomes" id="UP000016931">
    <property type="component" value="Unassembled WGS sequence"/>
</dbReference>
<keyword evidence="4" id="KW-1185">Reference proteome</keyword>
<gene>
    <name evidence="3" type="ORF">SEPMUDRAFT_149315</name>
</gene>
<feature type="region of interest" description="Disordered" evidence="1">
    <location>
        <begin position="1"/>
        <end position="70"/>
    </location>
</feature>
<name>M3AYW4_SPHMS</name>
<dbReference type="STRING" id="692275.M3AYW4"/>
<feature type="transmembrane region" description="Helical" evidence="2">
    <location>
        <begin position="422"/>
        <end position="442"/>
    </location>
</feature>
<keyword evidence="2" id="KW-1133">Transmembrane helix</keyword>
<dbReference type="AlphaFoldDB" id="M3AYW4"/>
<feature type="transmembrane region" description="Helical" evidence="2">
    <location>
        <begin position="240"/>
        <end position="262"/>
    </location>
</feature>
<dbReference type="HOGENOM" id="CLU_027441_0_0_1"/>
<proteinExistence type="predicted"/>
<feature type="transmembrane region" description="Helical" evidence="2">
    <location>
        <begin position="383"/>
        <end position="410"/>
    </location>
</feature>
<dbReference type="OrthoDB" id="2603at2759"/>
<feature type="transmembrane region" description="Helical" evidence="2">
    <location>
        <begin position="208"/>
        <end position="228"/>
    </location>
</feature>
<keyword evidence="2" id="KW-0472">Membrane</keyword>
<dbReference type="eggNOG" id="ENOG502QWIR">
    <property type="taxonomic scope" value="Eukaryota"/>
</dbReference>
<accession>M3AYW4</accession>
<evidence type="ECO:0000256" key="2">
    <source>
        <dbReference type="SAM" id="Phobius"/>
    </source>
</evidence>
<dbReference type="RefSeq" id="XP_016760858.1">
    <property type="nucleotide sequence ID" value="XM_016905484.1"/>
</dbReference>
<feature type="compositionally biased region" description="Low complexity" evidence="1">
    <location>
        <begin position="45"/>
        <end position="55"/>
    </location>
</feature>
<evidence type="ECO:0000313" key="4">
    <source>
        <dbReference type="Proteomes" id="UP000016931"/>
    </source>
</evidence>
<feature type="compositionally biased region" description="Basic and acidic residues" evidence="1">
    <location>
        <begin position="14"/>
        <end position="29"/>
    </location>
</feature>
<reference evidence="3 4" key="1">
    <citation type="journal article" date="2012" name="PLoS Pathog.">
        <title>Diverse lifestyles and strategies of plant pathogenesis encoded in the genomes of eighteen Dothideomycetes fungi.</title>
        <authorList>
            <person name="Ohm R.A."/>
            <person name="Feau N."/>
            <person name="Henrissat B."/>
            <person name="Schoch C.L."/>
            <person name="Horwitz B.A."/>
            <person name="Barry K.W."/>
            <person name="Condon B.J."/>
            <person name="Copeland A.C."/>
            <person name="Dhillon B."/>
            <person name="Glaser F."/>
            <person name="Hesse C.N."/>
            <person name="Kosti I."/>
            <person name="LaButti K."/>
            <person name="Lindquist E.A."/>
            <person name="Lucas S."/>
            <person name="Salamov A.A."/>
            <person name="Bradshaw R.E."/>
            <person name="Ciuffetti L."/>
            <person name="Hamelin R.C."/>
            <person name="Kema G.H.J."/>
            <person name="Lawrence C."/>
            <person name="Scott J.A."/>
            <person name="Spatafora J.W."/>
            <person name="Turgeon B.G."/>
            <person name="de Wit P.J.G.M."/>
            <person name="Zhong S."/>
            <person name="Goodwin S.B."/>
            <person name="Grigoriev I.V."/>
        </authorList>
    </citation>
    <scope>NUCLEOTIDE SEQUENCE [LARGE SCALE GENOMIC DNA]</scope>
    <source>
        <strain evidence="3 4">SO2202</strain>
    </source>
</reference>
<evidence type="ECO:0000313" key="3">
    <source>
        <dbReference type="EMBL" id="EMF12737.1"/>
    </source>
</evidence>
<dbReference type="OMA" id="QWYEALN"/>
<organism evidence="3 4">
    <name type="scientific">Sphaerulina musiva (strain SO2202)</name>
    <name type="common">Poplar stem canker fungus</name>
    <name type="synonym">Septoria musiva</name>
    <dbReference type="NCBI Taxonomy" id="692275"/>
    <lineage>
        <taxon>Eukaryota</taxon>
        <taxon>Fungi</taxon>
        <taxon>Dikarya</taxon>
        <taxon>Ascomycota</taxon>
        <taxon>Pezizomycotina</taxon>
        <taxon>Dothideomycetes</taxon>
        <taxon>Dothideomycetidae</taxon>
        <taxon>Mycosphaerellales</taxon>
        <taxon>Mycosphaerellaceae</taxon>
        <taxon>Sphaerulina</taxon>
    </lineage>
</organism>
<evidence type="ECO:0000256" key="1">
    <source>
        <dbReference type="SAM" id="MobiDB-lite"/>
    </source>
</evidence>
<protein>
    <recommendedName>
        <fullName evidence="5">Integral membrane protein</fullName>
    </recommendedName>
</protein>
<sequence length="545" mass="60946">MENFNNPNPFACDAPRDPEGHNTDSHDHALSPTATARVRSRSTDSRSSGKPSTSKPAPSSDSITEHPHRDRFKTAVDDLQTGVVDRVKTVGHRLHLDGVHAHGVTNILNPTTIRMDVRYQSDSNSSDDGQVHESQETSLLWRARDNRKGRNSIAVPTLPVDDGNDGSIFPARYTPRMSSKLSDIAHNLYKMATTFPYWDMSFWSGSSYTIGSALFVVDGVLAWGPVAFGEDFVSSSAQKYGGPLSFFIGALFYQVGAVAAYLEAVNDGSFHGSAMRRFLDRDEDGSKKLLDHKIHDFLRRVKPHRPHQNPDTKMPEVDPEAGWKTKEERLLRPGSIYPDGKLPAPRRGGVDLGGDQTTPTSTYNTWRWWPTWRALREHHVYEIGWLACTIQLFGVTLYGVTAIVILPGILSSLQPWQELAAYWIPQVIAALCFLIASLMFMFETQEKWWKPEPTVLGWWIGVWSTVGSIGFEFIACFGIKALASRGNGGDEGHWAEYQSDLATTWGSSCYLIGSFLQWYEALNKKPVEELFLEPGEMKSCRIHPI</sequence>
<dbReference type="GeneID" id="27902621"/>